<protein>
    <recommendedName>
        <fullName evidence="3">STAS/SEC14 domain-containing protein</fullName>
    </recommendedName>
</protein>
<name>A0A212TJG8_9BACT</name>
<evidence type="ECO:0000313" key="1">
    <source>
        <dbReference type="EMBL" id="SNC65971.1"/>
    </source>
</evidence>
<reference evidence="2" key="1">
    <citation type="submission" date="2017-06" db="EMBL/GenBank/DDBJ databases">
        <authorList>
            <person name="Varghese N."/>
            <person name="Submissions S."/>
        </authorList>
    </citation>
    <scope>NUCLEOTIDE SEQUENCE [LARGE SCALE GENOMIC DNA]</scope>
    <source>
        <strain evidence="2">DSM 11116</strain>
    </source>
</reference>
<evidence type="ECO:0000313" key="2">
    <source>
        <dbReference type="Proteomes" id="UP000198131"/>
    </source>
</evidence>
<dbReference type="Proteomes" id="UP000198131">
    <property type="component" value="Unassembled WGS sequence"/>
</dbReference>
<dbReference type="RefSeq" id="WP_088842690.1">
    <property type="nucleotide sequence ID" value="NZ_FYEW01000001.1"/>
</dbReference>
<evidence type="ECO:0008006" key="3">
    <source>
        <dbReference type="Google" id="ProtNLM"/>
    </source>
</evidence>
<sequence length="144" mass="17150">MPLFDSNYLTITYTPESQQLTGRWLRSVMPFELHRGYNTLLDSAVERNCRFWLIDIRRRSSVESRDVYWMLEEFYPQLFPRLGRTTYIAFLMAPNQLAGVLADSKMPVLETPEDGKPYIIQRFTEEKSAQDWLHHYQQHESVAR</sequence>
<dbReference type="AlphaFoldDB" id="A0A212TJG8"/>
<dbReference type="EMBL" id="FYEW01000001">
    <property type="protein sequence ID" value="SNC65971.1"/>
    <property type="molecule type" value="Genomic_DNA"/>
</dbReference>
<organism evidence="1 2">
    <name type="scientific">Hymenobacter gelipurpurascens</name>
    <dbReference type="NCBI Taxonomy" id="89968"/>
    <lineage>
        <taxon>Bacteria</taxon>
        <taxon>Pseudomonadati</taxon>
        <taxon>Bacteroidota</taxon>
        <taxon>Cytophagia</taxon>
        <taxon>Cytophagales</taxon>
        <taxon>Hymenobacteraceae</taxon>
        <taxon>Hymenobacter</taxon>
    </lineage>
</organism>
<proteinExistence type="predicted"/>
<dbReference type="OrthoDB" id="884362at2"/>
<keyword evidence="2" id="KW-1185">Reference proteome</keyword>
<gene>
    <name evidence="1" type="ORF">SAMN06265337_1453</name>
</gene>
<accession>A0A212TJG8</accession>